<name>A0A2P2JPP1_RHIMU</name>
<proteinExistence type="predicted"/>
<sequence>MEKKDLLGIQKKNKKRRSTMIKRNKKRLIKNVVDYLMSDPYMYAPLVSPSMPDIPASKKFAPFVAGDMKRRDKRLLKEIGEFLKGDSYMYGPLFALRQVTARGKFQRHVLCHSQWIAECGNFMVSSNGI</sequence>
<organism evidence="1">
    <name type="scientific">Rhizophora mucronata</name>
    <name type="common">Asiatic mangrove</name>
    <dbReference type="NCBI Taxonomy" id="61149"/>
    <lineage>
        <taxon>Eukaryota</taxon>
        <taxon>Viridiplantae</taxon>
        <taxon>Streptophyta</taxon>
        <taxon>Embryophyta</taxon>
        <taxon>Tracheophyta</taxon>
        <taxon>Spermatophyta</taxon>
        <taxon>Magnoliopsida</taxon>
        <taxon>eudicotyledons</taxon>
        <taxon>Gunneridae</taxon>
        <taxon>Pentapetalae</taxon>
        <taxon>rosids</taxon>
        <taxon>fabids</taxon>
        <taxon>Malpighiales</taxon>
        <taxon>Rhizophoraceae</taxon>
        <taxon>Rhizophora</taxon>
    </lineage>
</organism>
<dbReference type="PANTHER" id="PTHR36811:SF2">
    <property type="entry name" value="OS08G0444440 PROTEIN"/>
    <property type="match status" value="1"/>
</dbReference>
<accession>A0A2P2JPP1</accession>
<dbReference type="PANTHER" id="PTHR36811">
    <property type="entry name" value="OS08G0444440 PROTEIN"/>
    <property type="match status" value="1"/>
</dbReference>
<dbReference type="AlphaFoldDB" id="A0A2P2JPP1"/>
<evidence type="ECO:0000313" key="1">
    <source>
        <dbReference type="EMBL" id="MBW95430.1"/>
    </source>
</evidence>
<dbReference type="EMBL" id="GGEC01014947">
    <property type="protein sequence ID" value="MBW95430.1"/>
    <property type="molecule type" value="Transcribed_RNA"/>
</dbReference>
<reference evidence="1" key="1">
    <citation type="submission" date="2018-02" db="EMBL/GenBank/DDBJ databases">
        <title>Rhizophora mucronata_Transcriptome.</title>
        <authorList>
            <person name="Meera S.P."/>
            <person name="Sreeshan A."/>
            <person name="Augustine A."/>
        </authorList>
    </citation>
    <scope>NUCLEOTIDE SEQUENCE</scope>
    <source>
        <tissue evidence="1">Leaf</tissue>
    </source>
</reference>
<protein>
    <submittedName>
        <fullName evidence="1">Uncharacterized protein</fullName>
    </submittedName>
</protein>